<dbReference type="InterPro" id="IPR000182">
    <property type="entry name" value="GNAT_dom"/>
</dbReference>
<reference evidence="5 6" key="1">
    <citation type="submission" date="2019-09" db="EMBL/GenBank/DDBJ databases">
        <title>Goodfellowia gen. nov., a new genus of the Pseudonocardineae related to Actinoalloteichus, containing Goodfellowia coeruleoviolacea gen. nov., comb. nov. gen. nov., comb. nov.</title>
        <authorList>
            <person name="Labeda D."/>
        </authorList>
    </citation>
    <scope>NUCLEOTIDE SEQUENCE [LARGE SCALE GENOMIC DNA]</scope>
    <source>
        <strain evidence="5 6">AN110305</strain>
    </source>
</reference>
<dbReference type="PANTHER" id="PTHR43800:SF1">
    <property type="entry name" value="PEPTIDYL-LYSINE N-ACETYLTRANSFERASE YJAB"/>
    <property type="match status" value="1"/>
</dbReference>
<organism evidence="5 6">
    <name type="scientific">Solihabitans fulvus</name>
    <dbReference type="NCBI Taxonomy" id="1892852"/>
    <lineage>
        <taxon>Bacteria</taxon>
        <taxon>Bacillati</taxon>
        <taxon>Actinomycetota</taxon>
        <taxon>Actinomycetes</taxon>
        <taxon>Pseudonocardiales</taxon>
        <taxon>Pseudonocardiaceae</taxon>
        <taxon>Solihabitans</taxon>
    </lineage>
</organism>
<keyword evidence="6" id="KW-1185">Reference proteome</keyword>
<evidence type="ECO:0000256" key="1">
    <source>
        <dbReference type="ARBA" id="ARBA00022679"/>
    </source>
</evidence>
<comment type="caution">
    <text evidence="5">The sequence shown here is derived from an EMBL/GenBank/DDBJ whole genome shotgun (WGS) entry which is preliminary data.</text>
</comment>
<feature type="compositionally biased region" description="Basic residues" evidence="3">
    <location>
        <begin position="1"/>
        <end position="10"/>
    </location>
</feature>
<reference evidence="5 6" key="2">
    <citation type="submission" date="2019-09" db="EMBL/GenBank/DDBJ databases">
        <authorList>
            <person name="Jin C."/>
        </authorList>
    </citation>
    <scope>NUCLEOTIDE SEQUENCE [LARGE SCALE GENOMIC DNA]</scope>
    <source>
        <strain evidence="5 6">AN110305</strain>
    </source>
</reference>
<dbReference type="SUPFAM" id="SSF55729">
    <property type="entry name" value="Acyl-CoA N-acyltransferases (Nat)"/>
    <property type="match status" value="1"/>
</dbReference>
<dbReference type="CDD" id="cd04301">
    <property type="entry name" value="NAT_SF"/>
    <property type="match status" value="1"/>
</dbReference>
<name>A0A5B2XET9_9PSEU</name>
<evidence type="ECO:0000259" key="4">
    <source>
        <dbReference type="PROSITE" id="PS51186"/>
    </source>
</evidence>
<keyword evidence="1 5" id="KW-0808">Transferase</keyword>
<evidence type="ECO:0000256" key="2">
    <source>
        <dbReference type="ARBA" id="ARBA00023315"/>
    </source>
</evidence>
<sequence length="195" mass="21058">MIRGAPRSHRTSPPPVACAPDNPLTWDDTLDRVITHWDGEADLDRLLAVSDAADGLFAEHGITLPPDDATDLLLAAATVLVAGAPPVGFAAIGELDGFAHLEEICVHPDSGRRGVGSALLAATIADARERGYPALTLTTFRDLPWNAHWYARHGFRVLAERDWGPQLRAQWQREVAAGIVVAPRVAMIRQSDPPE</sequence>
<dbReference type="AlphaFoldDB" id="A0A5B2XET9"/>
<evidence type="ECO:0000256" key="3">
    <source>
        <dbReference type="SAM" id="MobiDB-lite"/>
    </source>
</evidence>
<dbReference type="PROSITE" id="PS51186">
    <property type="entry name" value="GNAT"/>
    <property type="match status" value="1"/>
</dbReference>
<dbReference type="InterPro" id="IPR016181">
    <property type="entry name" value="Acyl_CoA_acyltransferase"/>
</dbReference>
<dbReference type="Proteomes" id="UP000323454">
    <property type="component" value="Unassembled WGS sequence"/>
</dbReference>
<proteinExistence type="predicted"/>
<evidence type="ECO:0000313" key="6">
    <source>
        <dbReference type="Proteomes" id="UP000323454"/>
    </source>
</evidence>
<feature type="domain" description="N-acetyltransferase" evidence="4">
    <location>
        <begin position="34"/>
        <end position="174"/>
    </location>
</feature>
<dbReference type="GO" id="GO:0016747">
    <property type="term" value="F:acyltransferase activity, transferring groups other than amino-acyl groups"/>
    <property type="evidence" value="ECO:0007669"/>
    <property type="project" value="InterPro"/>
</dbReference>
<dbReference type="EMBL" id="VUOB01000029">
    <property type="protein sequence ID" value="KAA2261312.1"/>
    <property type="molecule type" value="Genomic_DNA"/>
</dbReference>
<protein>
    <submittedName>
        <fullName evidence="5">GNAT family N-acetyltransferase</fullName>
    </submittedName>
</protein>
<keyword evidence="2" id="KW-0012">Acyltransferase</keyword>
<feature type="region of interest" description="Disordered" evidence="3">
    <location>
        <begin position="1"/>
        <end position="21"/>
    </location>
</feature>
<dbReference type="PANTHER" id="PTHR43800">
    <property type="entry name" value="PEPTIDYL-LYSINE N-ACETYLTRANSFERASE YJAB"/>
    <property type="match status" value="1"/>
</dbReference>
<dbReference type="OrthoDB" id="572496at2"/>
<gene>
    <name evidence="5" type="ORF">F0L68_17865</name>
</gene>
<dbReference type="Gene3D" id="3.40.630.30">
    <property type="match status" value="1"/>
</dbReference>
<accession>A0A5B2XET9</accession>
<dbReference type="Pfam" id="PF00583">
    <property type="entry name" value="Acetyltransf_1"/>
    <property type="match status" value="1"/>
</dbReference>
<evidence type="ECO:0000313" key="5">
    <source>
        <dbReference type="EMBL" id="KAA2261312.1"/>
    </source>
</evidence>